<dbReference type="SUPFAM" id="SSF46689">
    <property type="entry name" value="Homeodomain-like"/>
    <property type="match status" value="1"/>
</dbReference>
<dbReference type="PROSITE" id="PS50045">
    <property type="entry name" value="SIGMA54_INTERACT_4"/>
    <property type="match status" value="1"/>
</dbReference>
<dbReference type="InterPro" id="IPR058031">
    <property type="entry name" value="AAA_lid_NorR"/>
</dbReference>
<reference evidence="8" key="1">
    <citation type="journal article" date="2019" name="Int. J. Syst. Evol. Microbiol.">
        <title>The Global Catalogue of Microorganisms (GCM) 10K type strain sequencing project: providing services to taxonomists for standard genome sequencing and annotation.</title>
        <authorList>
            <consortium name="The Broad Institute Genomics Platform"/>
            <consortium name="The Broad Institute Genome Sequencing Center for Infectious Disease"/>
            <person name="Wu L."/>
            <person name="Ma J."/>
        </authorList>
    </citation>
    <scope>NUCLEOTIDE SEQUENCE [LARGE SCALE GENOMIC DNA]</scope>
    <source>
        <strain evidence="8">JCM 17805</strain>
    </source>
</reference>
<dbReference type="InterPro" id="IPR002078">
    <property type="entry name" value="Sigma_54_int"/>
</dbReference>
<dbReference type="SMART" id="SM00382">
    <property type="entry name" value="AAA"/>
    <property type="match status" value="1"/>
</dbReference>
<dbReference type="InterPro" id="IPR010518">
    <property type="entry name" value="FleQ"/>
</dbReference>
<dbReference type="EMBL" id="BAABFL010000473">
    <property type="protein sequence ID" value="GAA4652316.1"/>
    <property type="molecule type" value="Genomic_DNA"/>
</dbReference>
<dbReference type="PRINTS" id="PR01590">
    <property type="entry name" value="HTHFIS"/>
</dbReference>
<organism evidence="7 8">
    <name type="scientific">Kistimonas scapharcae</name>
    <dbReference type="NCBI Taxonomy" id="1036133"/>
    <lineage>
        <taxon>Bacteria</taxon>
        <taxon>Pseudomonadati</taxon>
        <taxon>Pseudomonadota</taxon>
        <taxon>Gammaproteobacteria</taxon>
        <taxon>Oceanospirillales</taxon>
        <taxon>Endozoicomonadaceae</taxon>
        <taxon>Kistimonas</taxon>
    </lineage>
</organism>
<gene>
    <name evidence="7" type="primary">fleQ</name>
    <name evidence="7" type="ORF">GCM10023116_46000</name>
</gene>
<dbReference type="SUPFAM" id="SSF52540">
    <property type="entry name" value="P-loop containing nucleoside triphosphate hydrolases"/>
    <property type="match status" value="1"/>
</dbReference>
<dbReference type="Gene3D" id="3.40.50.2300">
    <property type="match status" value="1"/>
</dbReference>
<evidence type="ECO:0000256" key="5">
    <source>
        <dbReference type="ARBA" id="ARBA00023163"/>
    </source>
</evidence>
<dbReference type="PROSITE" id="PS00676">
    <property type="entry name" value="SIGMA54_INTERACT_2"/>
    <property type="match status" value="1"/>
</dbReference>
<dbReference type="PROSITE" id="PS00688">
    <property type="entry name" value="SIGMA54_INTERACT_3"/>
    <property type="match status" value="1"/>
</dbReference>
<dbReference type="PANTHER" id="PTHR32071:SF117">
    <property type="entry name" value="PTS-DEPENDENT DIHYDROXYACETONE KINASE OPERON REGULATORY PROTEIN-RELATED"/>
    <property type="match status" value="1"/>
</dbReference>
<feature type="domain" description="Sigma-54 factor interaction" evidence="6">
    <location>
        <begin position="140"/>
        <end position="368"/>
    </location>
</feature>
<dbReference type="InterPro" id="IPR027417">
    <property type="entry name" value="P-loop_NTPase"/>
</dbReference>
<dbReference type="Pfam" id="PF06490">
    <property type="entry name" value="FleQ"/>
    <property type="match status" value="1"/>
</dbReference>
<keyword evidence="1" id="KW-0547">Nucleotide-binding</keyword>
<dbReference type="InterPro" id="IPR025943">
    <property type="entry name" value="Sigma_54_int_dom_ATP-bd_2"/>
</dbReference>
<keyword evidence="2" id="KW-0067">ATP-binding</keyword>
<dbReference type="Pfam" id="PF00158">
    <property type="entry name" value="Sigma54_activat"/>
    <property type="match status" value="1"/>
</dbReference>
<dbReference type="Gene3D" id="1.10.10.60">
    <property type="entry name" value="Homeodomain-like"/>
    <property type="match status" value="1"/>
</dbReference>
<dbReference type="InterPro" id="IPR002197">
    <property type="entry name" value="HTH_Fis"/>
</dbReference>
<accession>A0ABP8V8V6</accession>
<evidence type="ECO:0000256" key="1">
    <source>
        <dbReference type="ARBA" id="ARBA00022741"/>
    </source>
</evidence>
<dbReference type="PROSITE" id="PS00675">
    <property type="entry name" value="SIGMA54_INTERACT_1"/>
    <property type="match status" value="1"/>
</dbReference>
<evidence type="ECO:0000313" key="8">
    <source>
        <dbReference type="Proteomes" id="UP001500604"/>
    </source>
</evidence>
<dbReference type="PANTHER" id="PTHR32071">
    <property type="entry name" value="TRANSCRIPTIONAL REGULATORY PROTEIN"/>
    <property type="match status" value="1"/>
</dbReference>
<proteinExistence type="predicted"/>
<dbReference type="Pfam" id="PF25601">
    <property type="entry name" value="AAA_lid_14"/>
    <property type="match status" value="1"/>
</dbReference>
<dbReference type="Pfam" id="PF02954">
    <property type="entry name" value="HTH_8"/>
    <property type="match status" value="1"/>
</dbReference>
<dbReference type="Proteomes" id="UP001500604">
    <property type="component" value="Unassembled WGS sequence"/>
</dbReference>
<dbReference type="Gene3D" id="3.40.50.300">
    <property type="entry name" value="P-loop containing nucleotide triphosphate hydrolases"/>
    <property type="match status" value="1"/>
</dbReference>
<dbReference type="Gene3D" id="1.10.8.60">
    <property type="match status" value="1"/>
</dbReference>
<sequence length="484" mass="54575">MGNRSRILIIDDDQQQRQVLNTILEFMGCETEYASTQRFQERLGHDQNFNAVVLGLRGQSDEALKFLNRHHAGLPVILCGQSRPGQLQGSMRRQVVAELRPPLTHSQMLESLHMSQIYRAHCRHGQMASGYHDVQVFKNLVGSSRPIRQVRSLMSQVMKKDVNVLITGESGTGKEVVARNLHEHSGRQGRPFVPVNCGAIPAELLESELFGHEKGAFTGAIATRKGRFELADGGTLFLDEIGDMPLNMQVKLLRVLQERCFERVGGSAPIHVNVRIIAATHKNLEEMVASGKFRDDLYYRLNVFPIDMPALRDRTEDLPLILNDLITRMERDQRGSVRFSSAAIMLLCKYDWPGNVRELANLVERLSIIYPMGVIGVEELPDKFQKLAGQEVRDSRVAEMFPNTIQPPGSSGLDELAILPVNGLNLKDFLGRLEKKLIRQALDDCNNVVARAADKLQIRRTTLVEKMRKYELNRYAQTDDSETS</sequence>
<evidence type="ECO:0000313" key="7">
    <source>
        <dbReference type="EMBL" id="GAA4652316.1"/>
    </source>
</evidence>
<dbReference type="RefSeq" id="WP_345198851.1">
    <property type="nucleotide sequence ID" value="NZ_BAABFL010000473.1"/>
</dbReference>
<evidence type="ECO:0000256" key="3">
    <source>
        <dbReference type="ARBA" id="ARBA00023015"/>
    </source>
</evidence>
<keyword evidence="5" id="KW-0804">Transcription</keyword>
<keyword evidence="4" id="KW-0238">DNA-binding</keyword>
<dbReference type="InterPro" id="IPR009057">
    <property type="entry name" value="Homeodomain-like_sf"/>
</dbReference>
<protein>
    <submittedName>
        <fullName evidence="7">Transcriptional regulator FleQ</fullName>
    </submittedName>
</protein>
<evidence type="ECO:0000256" key="2">
    <source>
        <dbReference type="ARBA" id="ARBA00022840"/>
    </source>
</evidence>
<dbReference type="InterPro" id="IPR025662">
    <property type="entry name" value="Sigma_54_int_dom_ATP-bd_1"/>
</dbReference>
<dbReference type="SUPFAM" id="SSF52172">
    <property type="entry name" value="CheY-like"/>
    <property type="match status" value="1"/>
</dbReference>
<keyword evidence="3" id="KW-0805">Transcription regulation</keyword>
<dbReference type="InterPro" id="IPR011006">
    <property type="entry name" value="CheY-like_superfamily"/>
</dbReference>
<comment type="caution">
    <text evidence="7">The sequence shown here is derived from an EMBL/GenBank/DDBJ whole genome shotgun (WGS) entry which is preliminary data.</text>
</comment>
<dbReference type="InterPro" id="IPR003593">
    <property type="entry name" value="AAA+_ATPase"/>
</dbReference>
<dbReference type="InterPro" id="IPR025944">
    <property type="entry name" value="Sigma_54_int_dom_CS"/>
</dbReference>
<name>A0ABP8V8V6_9GAMM</name>
<keyword evidence="8" id="KW-1185">Reference proteome</keyword>
<evidence type="ECO:0000256" key="4">
    <source>
        <dbReference type="ARBA" id="ARBA00023125"/>
    </source>
</evidence>
<dbReference type="CDD" id="cd00009">
    <property type="entry name" value="AAA"/>
    <property type="match status" value="1"/>
</dbReference>
<evidence type="ECO:0000259" key="6">
    <source>
        <dbReference type="PROSITE" id="PS50045"/>
    </source>
</evidence>